<keyword evidence="3 4" id="KW-0472">Membrane</keyword>
<feature type="transmembrane region" description="Helical" evidence="4">
    <location>
        <begin position="210"/>
        <end position="234"/>
    </location>
</feature>
<feature type="transmembrane region" description="Helical" evidence="4">
    <location>
        <begin position="283"/>
        <end position="302"/>
    </location>
</feature>
<dbReference type="PROSITE" id="PS50850">
    <property type="entry name" value="MFS"/>
    <property type="match status" value="1"/>
</dbReference>
<dbReference type="Gene3D" id="1.20.1250.20">
    <property type="entry name" value="MFS general substrate transporter like domains"/>
    <property type="match status" value="2"/>
</dbReference>
<dbReference type="InterPro" id="IPR052952">
    <property type="entry name" value="MFS-Transporter"/>
</dbReference>
<accession>A0A923SC81</accession>
<dbReference type="InterPro" id="IPR036259">
    <property type="entry name" value="MFS_trans_sf"/>
</dbReference>
<evidence type="ECO:0000256" key="2">
    <source>
        <dbReference type="ARBA" id="ARBA00022989"/>
    </source>
</evidence>
<keyword evidence="2 4" id="KW-1133">Transmembrane helix</keyword>
<dbReference type="RefSeq" id="WP_187077361.1">
    <property type="nucleotide sequence ID" value="NZ_JACORT010000007.1"/>
</dbReference>
<dbReference type="InterPro" id="IPR020846">
    <property type="entry name" value="MFS_dom"/>
</dbReference>
<evidence type="ECO:0000259" key="5">
    <source>
        <dbReference type="PROSITE" id="PS50850"/>
    </source>
</evidence>
<organism evidence="6 7">
    <name type="scientific">Ramlibacter cellulosilyticus</name>
    <dbReference type="NCBI Taxonomy" id="2764187"/>
    <lineage>
        <taxon>Bacteria</taxon>
        <taxon>Pseudomonadati</taxon>
        <taxon>Pseudomonadota</taxon>
        <taxon>Betaproteobacteria</taxon>
        <taxon>Burkholderiales</taxon>
        <taxon>Comamonadaceae</taxon>
        <taxon>Ramlibacter</taxon>
    </lineage>
</organism>
<dbReference type="Pfam" id="PF07690">
    <property type="entry name" value="MFS_1"/>
    <property type="match status" value="1"/>
</dbReference>
<evidence type="ECO:0000313" key="7">
    <source>
        <dbReference type="Proteomes" id="UP000608513"/>
    </source>
</evidence>
<evidence type="ECO:0000256" key="4">
    <source>
        <dbReference type="SAM" id="Phobius"/>
    </source>
</evidence>
<dbReference type="PANTHER" id="PTHR23527">
    <property type="entry name" value="BLL3282 PROTEIN"/>
    <property type="match status" value="1"/>
</dbReference>
<feature type="transmembrane region" description="Helical" evidence="4">
    <location>
        <begin position="246"/>
        <end position="271"/>
    </location>
</feature>
<dbReference type="GO" id="GO:0022857">
    <property type="term" value="F:transmembrane transporter activity"/>
    <property type="evidence" value="ECO:0007669"/>
    <property type="project" value="InterPro"/>
</dbReference>
<name>A0A923SC81_9BURK</name>
<keyword evidence="7" id="KW-1185">Reference proteome</keyword>
<dbReference type="AlphaFoldDB" id="A0A923SC81"/>
<dbReference type="InterPro" id="IPR011701">
    <property type="entry name" value="MFS"/>
</dbReference>
<reference evidence="6" key="1">
    <citation type="submission" date="2020-08" db="EMBL/GenBank/DDBJ databases">
        <title>Ramlibacter sp. USB13 16S ribosomal RNA gene genome sequencing and assembly.</title>
        <authorList>
            <person name="Kang M."/>
        </authorList>
    </citation>
    <scope>NUCLEOTIDE SEQUENCE</scope>
    <source>
        <strain evidence="6">USB13</strain>
    </source>
</reference>
<dbReference type="SUPFAM" id="SSF103473">
    <property type="entry name" value="MFS general substrate transporter"/>
    <property type="match status" value="1"/>
</dbReference>
<feature type="transmembrane region" description="Helical" evidence="4">
    <location>
        <begin position="376"/>
        <end position="397"/>
    </location>
</feature>
<feature type="transmembrane region" description="Helical" evidence="4">
    <location>
        <begin position="12"/>
        <end position="35"/>
    </location>
</feature>
<keyword evidence="1 4" id="KW-0812">Transmembrane</keyword>
<evidence type="ECO:0000256" key="3">
    <source>
        <dbReference type="ARBA" id="ARBA00023136"/>
    </source>
</evidence>
<feature type="transmembrane region" description="Helical" evidence="4">
    <location>
        <begin position="308"/>
        <end position="330"/>
    </location>
</feature>
<gene>
    <name evidence="6" type="ORF">H8N03_16820</name>
</gene>
<dbReference type="EMBL" id="JACORT010000007">
    <property type="protein sequence ID" value="MBC5784614.1"/>
    <property type="molecule type" value="Genomic_DNA"/>
</dbReference>
<sequence length="400" mass="40868">MTTQRNDAGGWAPLAITTGIQSMTAMALLALPAMAPRVAEAVGVSAAYVGLYVAAAYLASILASLASGAAVGRWGSIRVSQACLVLCAAGLALCALPSVATIAAGAVLVGFGYGPITPASSHLLARTTPPHRMAVVFSIKQTGVPLGGALAGAIVPSLQLVAGWQFALLFVAGASIACALVAQTLRAEFDADRDPKRRLGLGNILEPVRMVFAVPALRMLAGCSFVFSVAQLSLTTYLVTFLTQDLAYGLVAAGAVLAISQLGGVFGRVWWGYASDRWFGARRMLASLGTLMALAALAAALLQPAVPHAVVVLVLFVFGASAIGWNGVYLAEVARQAPEGRAGMATGGTLAITFLGNVLGPPLFGSVSAGFGSYRASFVVLALPLALCAVVLWRGVLRKS</sequence>
<feature type="transmembrane region" description="Helical" evidence="4">
    <location>
        <begin position="342"/>
        <end position="364"/>
    </location>
</feature>
<evidence type="ECO:0000256" key="1">
    <source>
        <dbReference type="ARBA" id="ARBA00022692"/>
    </source>
</evidence>
<feature type="transmembrane region" description="Helical" evidence="4">
    <location>
        <begin position="166"/>
        <end position="189"/>
    </location>
</feature>
<protein>
    <submittedName>
        <fullName evidence="6">MFS transporter</fullName>
    </submittedName>
</protein>
<feature type="transmembrane region" description="Helical" evidence="4">
    <location>
        <begin position="83"/>
        <end position="113"/>
    </location>
</feature>
<feature type="domain" description="Major facilitator superfamily (MFS) profile" evidence="5">
    <location>
        <begin position="1"/>
        <end position="400"/>
    </location>
</feature>
<comment type="caution">
    <text evidence="6">The sequence shown here is derived from an EMBL/GenBank/DDBJ whole genome shotgun (WGS) entry which is preliminary data.</text>
</comment>
<dbReference type="Proteomes" id="UP000608513">
    <property type="component" value="Unassembled WGS sequence"/>
</dbReference>
<proteinExistence type="predicted"/>
<dbReference type="PANTHER" id="PTHR23527:SF1">
    <property type="entry name" value="BLL3282 PROTEIN"/>
    <property type="match status" value="1"/>
</dbReference>
<evidence type="ECO:0000313" key="6">
    <source>
        <dbReference type="EMBL" id="MBC5784614.1"/>
    </source>
</evidence>
<feature type="transmembrane region" description="Helical" evidence="4">
    <location>
        <begin position="47"/>
        <end position="71"/>
    </location>
</feature>